<dbReference type="InterPro" id="IPR050832">
    <property type="entry name" value="Bact_Acetyltransf"/>
</dbReference>
<evidence type="ECO:0000313" key="5">
    <source>
        <dbReference type="Proteomes" id="UP001649230"/>
    </source>
</evidence>
<dbReference type="PROSITE" id="PS51186">
    <property type="entry name" value="GNAT"/>
    <property type="match status" value="1"/>
</dbReference>
<dbReference type="InterPro" id="IPR000182">
    <property type="entry name" value="GNAT_dom"/>
</dbReference>
<dbReference type="Proteomes" id="UP001649230">
    <property type="component" value="Chromosome"/>
</dbReference>
<reference evidence="4 5" key="1">
    <citation type="journal article" date="2024" name="Int. J. Syst. Evol. Microbiol.">
        <title>Paenibacillus hexagrammi sp. nov., a novel bacterium isolated from the gut content of Hexagrammos agrammus.</title>
        <authorList>
            <person name="Jung H.K."/>
            <person name="Kim D.G."/>
            <person name="Zin H."/>
            <person name="Park J."/>
            <person name="Jung H."/>
            <person name="Kim Y.O."/>
            <person name="Kong H.J."/>
            <person name="Kim J.W."/>
            <person name="Kim Y.S."/>
        </authorList>
    </citation>
    <scope>NUCLEOTIDE SEQUENCE [LARGE SCALE GENOMIC DNA]</scope>
    <source>
        <strain evidence="4 5">YPD9-1</strain>
    </source>
</reference>
<dbReference type="PANTHER" id="PTHR43877">
    <property type="entry name" value="AMINOALKYLPHOSPHONATE N-ACETYLTRANSFERASE-RELATED-RELATED"/>
    <property type="match status" value="1"/>
</dbReference>
<dbReference type="SUPFAM" id="SSF55729">
    <property type="entry name" value="Acyl-CoA N-acyltransferases (Nat)"/>
    <property type="match status" value="1"/>
</dbReference>
<evidence type="ECO:0000256" key="2">
    <source>
        <dbReference type="ARBA" id="ARBA00023315"/>
    </source>
</evidence>
<dbReference type="PANTHER" id="PTHR43877:SF2">
    <property type="entry name" value="AMINOALKYLPHOSPHONATE N-ACETYLTRANSFERASE-RELATED"/>
    <property type="match status" value="1"/>
</dbReference>
<feature type="domain" description="N-acetyltransferase" evidence="3">
    <location>
        <begin position="11"/>
        <end position="171"/>
    </location>
</feature>
<keyword evidence="2" id="KW-0012">Acyltransferase</keyword>
<dbReference type="EMBL" id="CP090978">
    <property type="protein sequence ID" value="UJF35508.1"/>
    <property type="molecule type" value="Genomic_DNA"/>
</dbReference>
<gene>
    <name evidence="4" type="ORF">L0M14_10615</name>
</gene>
<evidence type="ECO:0000313" key="4">
    <source>
        <dbReference type="EMBL" id="UJF35508.1"/>
    </source>
</evidence>
<name>A0ABY3SNK9_9BACL</name>
<dbReference type="RefSeq" id="WP_235122073.1">
    <property type="nucleotide sequence ID" value="NZ_CP090978.1"/>
</dbReference>
<proteinExistence type="predicted"/>
<dbReference type="CDD" id="cd04301">
    <property type="entry name" value="NAT_SF"/>
    <property type="match status" value="1"/>
</dbReference>
<dbReference type="InterPro" id="IPR016181">
    <property type="entry name" value="Acyl_CoA_acyltransferase"/>
</dbReference>
<evidence type="ECO:0000259" key="3">
    <source>
        <dbReference type="PROSITE" id="PS51186"/>
    </source>
</evidence>
<keyword evidence="5" id="KW-1185">Reference proteome</keyword>
<protein>
    <submittedName>
        <fullName evidence="4">GNAT family N-acetyltransferase</fullName>
    </submittedName>
</protein>
<evidence type="ECO:0000256" key="1">
    <source>
        <dbReference type="ARBA" id="ARBA00022679"/>
    </source>
</evidence>
<dbReference type="Gene3D" id="3.40.630.30">
    <property type="match status" value="1"/>
</dbReference>
<organism evidence="4 5">
    <name type="scientific">Paenibacillus hexagrammi</name>
    <dbReference type="NCBI Taxonomy" id="2908839"/>
    <lineage>
        <taxon>Bacteria</taxon>
        <taxon>Bacillati</taxon>
        <taxon>Bacillota</taxon>
        <taxon>Bacilli</taxon>
        <taxon>Bacillales</taxon>
        <taxon>Paenibacillaceae</taxon>
        <taxon>Paenibacillus</taxon>
    </lineage>
</organism>
<dbReference type="Pfam" id="PF00583">
    <property type="entry name" value="Acetyltransf_1"/>
    <property type="match status" value="1"/>
</dbReference>
<accession>A0ABY3SNK9</accession>
<keyword evidence="1" id="KW-0808">Transferase</keyword>
<sequence>MNKIITNIGEITILRAAEDDLSDVLRLWLEAAEWLEVKGILQWRPNSFTQESVLEHYQKTELYIAKLNETIVGSFSIQWSDEFIWEELNNNSSGYIHRLVVARNFKGMNLGIELLTWAERYIQSTGKKASRLDCMADNQHLNTFYRKAGYNYIKRINRKYWSASLFEKVYS</sequence>